<evidence type="ECO:0000256" key="1">
    <source>
        <dbReference type="ARBA" id="ARBA00022574"/>
    </source>
</evidence>
<keyword evidence="1 3" id="KW-0853">WD repeat</keyword>
<feature type="compositionally biased region" description="Basic residues" evidence="4">
    <location>
        <begin position="385"/>
        <end position="399"/>
    </location>
</feature>
<sequence>MMRDSSVRTEDLIAPPTSSSRRTSNVFQLLARREVSPRNIRSSRKLWGEGSKSRPDSFGPKFQATRDARSDLLSWVEAESLRHFSAKYCPLLPPPRSTIAAAFSPDGKTLASTHGDHTVKIIDCQTGNCLKVLSGHRRTPWVVRFHPLYPEILASGSLDHEVRLWNANTAECIGTRDFYRPIASIAFHSQGEVLAVASGHKLYIWHYNRRGETSSPSIILKTRRSLRAVHFHPYAAPFLLTAEVNDLDAPDSSMTVATSPGYLRYPAPTNTDGDTGSNGVHQREETGANPLPTEMETDVSNSAMEPMETMEVQSVERATQFFPFGDPTSWELPFLQGWLIGQTQAGQRNMRLATGGGHENSLPAGETGTSASIASSGMATSVGHSRVHGRSSSRHRSSRSRMVSSGGTGESGYSNIIHDSSDPQPAASRIQSELATSLAAAAAAELPCTVKLRIWPHDMKDPCAFLDPEKCRLTIPHAVLCSEMGAHFSPCGRFLAACVACMLPHLEADPGVQNQLNSDVAGVATSPTRHPILAHRVMYELRIYSLEEATFGLVLASRAIRAAHCLTSIQFSPTSEHILLAYGRRHSSLLKSVVIDGQTTVPIYTILEVYRVSDMELVRVLPSVEDEVNVACFHPSVGGGLVYGTKEGKLRILQYDSSNGMTHNTPDFLDENMLEVPTYTLEC</sequence>
<dbReference type="Gene3D" id="2.130.10.10">
    <property type="entry name" value="YVTN repeat-like/Quinoprotein amine dehydrogenase"/>
    <property type="match status" value="1"/>
</dbReference>
<dbReference type="InterPro" id="IPR015943">
    <property type="entry name" value="WD40/YVTN_repeat-like_dom_sf"/>
</dbReference>
<dbReference type="PROSITE" id="PS50082">
    <property type="entry name" value="WD_REPEATS_2"/>
    <property type="match status" value="1"/>
</dbReference>
<dbReference type="InterPro" id="IPR001680">
    <property type="entry name" value="WD40_rpt"/>
</dbReference>
<feature type="region of interest" description="Disordered" evidence="4">
    <location>
        <begin position="260"/>
        <end position="295"/>
    </location>
</feature>
<feature type="compositionally biased region" description="Basic and acidic residues" evidence="4">
    <location>
        <begin position="1"/>
        <end position="11"/>
    </location>
</feature>
<dbReference type="PANTHER" id="PTHR22874">
    <property type="entry name" value="ACTIVATING MOLECULE IN BECN1-REGULATED AUTOPHAGY PROTEIN 1"/>
    <property type="match status" value="1"/>
</dbReference>
<dbReference type="Proteomes" id="UP001472677">
    <property type="component" value="Unassembled WGS sequence"/>
</dbReference>
<comment type="caution">
    <text evidence="5">The sequence shown here is derived from an EMBL/GenBank/DDBJ whole genome shotgun (WGS) entry which is preliminary data.</text>
</comment>
<keyword evidence="2" id="KW-0677">Repeat</keyword>
<feature type="region of interest" description="Disordered" evidence="4">
    <location>
        <begin position="1"/>
        <end position="24"/>
    </location>
</feature>
<dbReference type="InterPro" id="IPR011047">
    <property type="entry name" value="Quinoprotein_ADH-like_sf"/>
</dbReference>
<dbReference type="Pfam" id="PF00400">
    <property type="entry name" value="WD40"/>
    <property type="match status" value="2"/>
</dbReference>
<keyword evidence="6" id="KW-1185">Reference proteome</keyword>
<proteinExistence type="predicted"/>
<dbReference type="InterPro" id="IPR052596">
    <property type="entry name" value="AMBRA1_autophagy"/>
</dbReference>
<evidence type="ECO:0000313" key="6">
    <source>
        <dbReference type="Proteomes" id="UP001472677"/>
    </source>
</evidence>
<feature type="compositionally biased region" description="Polar residues" evidence="4">
    <location>
        <begin position="367"/>
        <end position="379"/>
    </location>
</feature>
<dbReference type="PROSITE" id="PS50294">
    <property type="entry name" value="WD_REPEATS_REGION"/>
    <property type="match status" value="1"/>
</dbReference>
<evidence type="ECO:0000256" key="3">
    <source>
        <dbReference type="PROSITE-ProRule" id="PRU00221"/>
    </source>
</evidence>
<dbReference type="SUPFAM" id="SSF50998">
    <property type="entry name" value="Quinoprotein alcohol dehydrogenase-like"/>
    <property type="match status" value="1"/>
</dbReference>
<name>A0ABR2BVS4_9ROSI</name>
<evidence type="ECO:0008006" key="7">
    <source>
        <dbReference type="Google" id="ProtNLM"/>
    </source>
</evidence>
<feature type="repeat" description="WD" evidence="3">
    <location>
        <begin position="133"/>
        <end position="175"/>
    </location>
</feature>
<reference evidence="5 6" key="1">
    <citation type="journal article" date="2024" name="G3 (Bethesda)">
        <title>Genome assembly of Hibiscus sabdariffa L. provides insights into metabolisms of medicinal natural products.</title>
        <authorList>
            <person name="Kim T."/>
        </authorList>
    </citation>
    <scope>NUCLEOTIDE SEQUENCE [LARGE SCALE GENOMIC DNA]</scope>
    <source>
        <strain evidence="5">TK-2024</strain>
        <tissue evidence="5">Old leaves</tissue>
    </source>
</reference>
<evidence type="ECO:0000256" key="2">
    <source>
        <dbReference type="ARBA" id="ARBA00022737"/>
    </source>
</evidence>
<dbReference type="PROSITE" id="PS00678">
    <property type="entry name" value="WD_REPEATS_1"/>
    <property type="match status" value="1"/>
</dbReference>
<feature type="compositionally biased region" description="Polar residues" evidence="4">
    <location>
        <begin position="268"/>
        <end position="280"/>
    </location>
</feature>
<protein>
    <recommendedName>
        <fullName evidence="7">Transducin family protein / WD-40 repeat family protein</fullName>
    </recommendedName>
</protein>
<gene>
    <name evidence="5" type="ORF">V6N12_033509</name>
</gene>
<dbReference type="SUPFAM" id="SSF75011">
    <property type="entry name" value="3-carboxy-cis,cis-mucoante lactonizing enzyme"/>
    <property type="match status" value="1"/>
</dbReference>
<organism evidence="5 6">
    <name type="scientific">Hibiscus sabdariffa</name>
    <name type="common">roselle</name>
    <dbReference type="NCBI Taxonomy" id="183260"/>
    <lineage>
        <taxon>Eukaryota</taxon>
        <taxon>Viridiplantae</taxon>
        <taxon>Streptophyta</taxon>
        <taxon>Embryophyta</taxon>
        <taxon>Tracheophyta</taxon>
        <taxon>Spermatophyta</taxon>
        <taxon>Magnoliopsida</taxon>
        <taxon>eudicotyledons</taxon>
        <taxon>Gunneridae</taxon>
        <taxon>Pentapetalae</taxon>
        <taxon>rosids</taxon>
        <taxon>malvids</taxon>
        <taxon>Malvales</taxon>
        <taxon>Malvaceae</taxon>
        <taxon>Malvoideae</taxon>
        <taxon>Hibiscus</taxon>
    </lineage>
</organism>
<evidence type="ECO:0000256" key="4">
    <source>
        <dbReference type="SAM" id="MobiDB-lite"/>
    </source>
</evidence>
<feature type="region of interest" description="Disordered" evidence="4">
    <location>
        <begin position="41"/>
        <end position="62"/>
    </location>
</feature>
<dbReference type="EMBL" id="JBBPBM010000079">
    <property type="protein sequence ID" value="KAK8511229.1"/>
    <property type="molecule type" value="Genomic_DNA"/>
</dbReference>
<feature type="region of interest" description="Disordered" evidence="4">
    <location>
        <begin position="351"/>
        <end position="428"/>
    </location>
</feature>
<dbReference type="PANTHER" id="PTHR22874:SF1">
    <property type="entry name" value="ACTIVATING MOLECULE IN BECN1-REGULATED AUTOPHAGY PROTEIN 1"/>
    <property type="match status" value="1"/>
</dbReference>
<dbReference type="InterPro" id="IPR019775">
    <property type="entry name" value="WD40_repeat_CS"/>
</dbReference>
<accession>A0ABR2BVS4</accession>
<evidence type="ECO:0000313" key="5">
    <source>
        <dbReference type="EMBL" id="KAK8511229.1"/>
    </source>
</evidence>
<dbReference type="SMART" id="SM00320">
    <property type="entry name" value="WD40"/>
    <property type="match status" value="4"/>
</dbReference>